<gene>
    <name evidence="2" type="ORF">AOQ84DRAFT_373263</name>
</gene>
<evidence type="ECO:0000256" key="1">
    <source>
        <dbReference type="SAM" id="Phobius"/>
    </source>
</evidence>
<proteinExistence type="predicted"/>
<keyword evidence="3" id="KW-1185">Reference proteome</keyword>
<dbReference type="EMBL" id="KV748900">
    <property type="protein sequence ID" value="OCL12254.1"/>
    <property type="molecule type" value="Genomic_DNA"/>
</dbReference>
<name>A0A8E2JWJ1_9PEZI</name>
<feature type="transmembrane region" description="Helical" evidence="1">
    <location>
        <begin position="189"/>
        <end position="208"/>
    </location>
</feature>
<keyword evidence="1" id="KW-0472">Membrane</keyword>
<keyword evidence="1" id="KW-0812">Transmembrane</keyword>
<keyword evidence="1" id="KW-1133">Transmembrane helix</keyword>
<organism evidence="2 3">
    <name type="scientific">Glonium stellatum</name>
    <dbReference type="NCBI Taxonomy" id="574774"/>
    <lineage>
        <taxon>Eukaryota</taxon>
        <taxon>Fungi</taxon>
        <taxon>Dikarya</taxon>
        <taxon>Ascomycota</taxon>
        <taxon>Pezizomycotina</taxon>
        <taxon>Dothideomycetes</taxon>
        <taxon>Pleosporomycetidae</taxon>
        <taxon>Gloniales</taxon>
        <taxon>Gloniaceae</taxon>
        <taxon>Glonium</taxon>
    </lineage>
</organism>
<accession>A0A8E2JWJ1</accession>
<evidence type="ECO:0000313" key="3">
    <source>
        <dbReference type="Proteomes" id="UP000250140"/>
    </source>
</evidence>
<dbReference type="AlphaFoldDB" id="A0A8E2JWJ1"/>
<dbReference type="OrthoDB" id="3786037at2759"/>
<feature type="transmembrane region" description="Helical" evidence="1">
    <location>
        <begin position="214"/>
        <end position="231"/>
    </location>
</feature>
<protein>
    <submittedName>
        <fullName evidence="2">Uncharacterized protein</fullName>
    </submittedName>
</protein>
<evidence type="ECO:0000313" key="2">
    <source>
        <dbReference type="EMBL" id="OCL12254.1"/>
    </source>
</evidence>
<dbReference type="Proteomes" id="UP000250140">
    <property type="component" value="Unassembled WGS sequence"/>
</dbReference>
<reference evidence="2 3" key="1">
    <citation type="journal article" date="2016" name="Nat. Commun.">
        <title>Ectomycorrhizal ecology is imprinted in the genome of the dominant symbiotic fungus Cenococcum geophilum.</title>
        <authorList>
            <consortium name="DOE Joint Genome Institute"/>
            <person name="Peter M."/>
            <person name="Kohler A."/>
            <person name="Ohm R.A."/>
            <person name="Kuo A."/>
            <person name="Krutzmann J."/>
            <person name="Morin E."/>
            <person name="Arend M."/>
            <person name="Barry K.W."/>
            <person name="Binder M."/>
            <person name="Choi C."/>
            <person name="Clum A."/>
            <person name="Copeland A."/>
            <person name="Grisel N."/>
            <person name="Haridas S."/>
            <person name="Kipfer T."/>
            <person name="LaButti K."/>
            <person name="Lindquist E."/>
            <person name="Lipzen A."/>
            <person name="Maire R."/>
            <person name="Meier B."/>
            <person name="Mihaltcheva S."/>
            <person name="Molinier V."/>
            <person name="Murat C."/>
            <person name="Poggeler S."/>
            <person name="Quandt C.A."/>
            <person name="Sperisen C."/>
            <person name="Tritt A."/>
            <person name="Tisserant E."/>
            <person name="Crous P.W."/>
            <person name="Henrissat B."/>
            <person name="Nehls U."/>
            <person name="Egli S."/>
            <person name="Spatafora J.W."/>
            <person name="Grigoriev I.V."/>
            <person name="Martin F.M."/>
        </authorList>
    </citation>
    <scope>NUCLEOTIDE SEQUENCE [LARGE SCALE GENOMIC DNA]</scope>
    <source>
        <strain evidence="2 3">CBS 207.34</strain>
    </source>
</reference>
<sequence length="288" mass="31560">MYAESLRVNSAIVAAVISDITIPPPLTGCVKDFSRVWNLRPSDILAGSKHSLVASLRHGNQFPLVNEALLDLACITKRRLHPEDYEELWRPWFAILLPALHRRQPPTLPLLNLGLLSLLQSTTSPIFRRQLETAQDAKIGTAGGAALDAHVVVEHWNATELDVAVGFSAHLHALTNMEVRIKRWRSGRWVVRALGLVLVAQAALLTSQVGATDVRVYGSAAWLVAYLALLVPPRLLRHRCPDALLDGLPATADRLAPLVFSSRRAVLAFVFSIKIKATHLLDAAFGAD</sequence>